<evidence type="ECO:0000313" key="2">
    <source>
        <dbReference type="EMBL" id="MCG2589801.1"/>
    </source>
</evidence>
<evidence type="ECO:0000259" key="1">
    <source>
        <dbReference type="Pfam" id="PF01261"/>
    </source>
</evidence>
<dbReference type="SUPFAM" id="SSF51658">
    <property type="entry name" value="Xylose isomerase-like"/>
    <property type="match status" value="1"/>
</dbReference>
<dbReference type="EMBL" id="JAKLWS010000021">
    <property type="protein sequence ID" value="MCG2589801.1"/>
    <property type="molecule type" value="Genomic_DNA"/>
</dbReference>
<sequence>MKFGVSLWLWTAPVTNEVIEDYAPKIAELGFDTVEIPLEDPTELDCYRARKAVEDSGLSLTTCAAMGGGRDLIHPEKSVRDDGMKYMKESLDAAEKLGSELFVGPLASEVGRLWESDDIQREKETQLLVSQLREVADYAASKDIIICLEALNRFETSFLNLTSQVCDVVDRVNHPNCKVMIDLFHAGIEEKNLGDAIRSAGDNLYHFQVAENDRGTPGTGQFDWEGIAKALKEIGYDRHIIIETFTQDNELLAKAAAIWRPLAESPDQLARDGLPFLKKLLK</sequence>
<proteinExistence type="predicted"/>
<protein>
    <submittedName>
        <fullName evidence="2">Sugar phosphate isomerase/epimerase</fullName>
    </submittedName>
</protein>
<dbReference type="PANTHER" id="PTHR12110">
    <property type="entry name" value="HYDROXYPYRUVATE ISOMERASE"/>
    <property type="match status" value="1"/>
</dbReference>
<reference evidence="2" key="2">
    <citation type="submission" date="2024-05" db="EMBL/GenBank/DDBJ databases">
        <title>Rhodohalobacter halophilus gen. nov., sp. nov., a moderately halophilic member of the family Balneolaceae.</title>
        <authorList>
            <person name="Xia J."/>
        </authorList>
    </citation>
    <scope>NUCLEOTIDE SEQUENCE</scope>
    <source>
        <strain evidence="2">WB101</strain>
    </source>
</reference>
<dbReference type="Proteomes" id="UP001165366">
    <property type="component" value="Unassembled WGS sequence"/>
</dbReference>
<keyword evidence="3" id="KW-1185">Reference proteome</keyword>
<comment type="caution">
    <text evidence="2">The sequence shown here is derived from an EMBL/GenBank/DDBJ whole genome shotgun (WGS) entry which is preliminary data.</text>
</comment>
<reference evidence="2" key="1">
    <citation type="submission" date="2022-01" db="EMBL/GenBank/DDBJ databases">
        <authorList>
            <person name="Wang Y."/>
        </authorList>
    </citation>
    <scope>NUCLEOTIDE SEQUENCE</scope>
    <source>
        <strain evidence="2">WB101</strain>
    </source>
</reference>
<organism evidence="2 3">
    <name type="scientific">Rhodohalobacter sulfatireducens</name>
    <dbReference type="NCBI Taxonomy" id="2911366"/>
    <lineage>
        <taxon>Bacteria</taxon>
        <taxon>Pseudomonadati</taxon>
        <taxon>Balneolota</taxon>
        <taxon>Balneolia</taxon>
        <taxon>Balneolales</taxon>
        <taxon>Balneolaceae</taxon>
        <taxon>Rhodohalobacter</taxon>
    </lineage>
</organism>
<dbReference type="InterPro" id="IPR050312">
    <property type="entry name" value="IolE/XylAMocC-like"/>
</dbReference>
<dbReference type="InterPro" id="IPR036237">
    <property type="entry name" value="Xyl_isomerase-like_sf"/>
</dbReference>
<dbReference type="RefSeq" id="WP_237855160.1">
    <property type="nucleotide sequence ID" value="NZ_JAKLWS010000021.1"/>
</dbReference>
<evidence type="ECO:0000313" key="3">
    <source>
        <dbReference type="Proteomes" id="UP001165366"/>
    </source>
</evidence>
<dbReference type="Gene3D" id="3.20.20.150">
    <property type="entry name" value="Divalent-metal-dependent TIM barrel enzymes"/>
    <property type="match status" value="1"/>
</dbReference>
<dbReference type="GO" id="GO:0016853">
    <property type="term" value="F:isomerase activity"/>
    <property type="evidence" value="ECO:0007669"/>
    <property type="project" value="UniProtKB-KW"/>
</dbReference>
<accession>A0ABS9KG34</accession>
<gene>
    <name evidence="2" type="ORF">L6773_14570</name>
</gene>
<keyword evidence="2" id="KW-0413">Isomerase</keyword>
<dbReference type="InterPro" id="IPR013022">
    <property type="entry name" value="Xyl_isomerase-like_TIM-brl"/>
</dbReference>
<name>A0ABS9KG34_9BACT</name>
<dbReference type="Pfam" id="PF01261">
    <property type="entry name" value="AP_endonuc_2"/>
    <property type="match status" value="1"/>
</dbReference>
<feature type="domain" description="Xylose isomerase-like TIM barrel" evidence="1">
    <location>
        <begin position="25"/>
        <end position="279"/>
    </location>
</feature>